<sequence length="240" mass="25910">MGMAMRLWDTSGGLSQLQRRLWMGVHTGAESTDVADYTNIPFESYTTPPGGDGTEHIAIGFTGLSNATKLQICVRSRPVRPEPGYILTGALNAIRLIERTADVLVLCTEPDEIFSFVNSSLTQLVDLASEVPGETPVDLAWYAPTADPTGKFAVCYPSQIRFYDPDIEDLMQVILPPAGTWTSICILNEILYCGADNGDGSGSIYAFTYPSFRLMGKTDAPVDVLRSFGDTSVVIGAGPK</sequence>
<gene>
    <name evidence="1" type="ORF">COW49_00740</name>
</gene>
<protein>
    <submittedName>
        <fullName evidence="1">Uncharacterized protein</fullName>
    </submittedName>
</protein>
<evidence type="ECO:0000313" key="1">
    <source>
        <dbReference type="EMBL" id="PIV87223.1"/>
    </source>
</evidence>
<evidence type="ECO:0000313" key="2">
    <source>
        <dbReference type="Proteomes" id="UP000228497"/>
    </source>
</evidence>
<reference evidence="2" key="1">
    <citation type="submission" date="2017-09" db="EMBL/GenBank/DDBJ databases">
        <title>Depth-based differentiation of microbial function through sediment-hosted aquifers and enrichment of novel symbionts in the deep terrestrial subsurface.</title>
        <authorList>
            <person name="Probst A.J."/>
            <person name="Ladd B."/>
            <person name="Jarett J.K."/>
            <person name="Geller-Mcgrath D.E."/>
            <person name="Sieber C.M.K."/>
            <person name="Emerson J.B."/>
            <person name="Anantharaman K."/>
            <person name="Thomas B.C."/>
            <person name="Malmstrom R."/>
            <person name="Stieglmeier M."/>
            <person name="Klingl A."/>
            <person name="Woyke T."/>
            <person name="Ryan C.M."/>
            <person name="Banfield J.F."/>
        </authorList>
    </citation>
    <scope>NUCLEOTIDE SEQUENCE [LARGE SCALE GENOMIC DNA]</scope>
</reference>
<organism evidence="1 2">
    <name type="scientific">Candidatus Kaiserbacteria bacterium CG17_big_fil_post_rev_8_21_14_2_50_51_7</name>
    <dbReference type="NCBI Taxonomy" id="1974613"/>
    <lineage>
        <taxon>Bacteria</taxon>
        <taxon>Candidatus Kaiseribacteriota</taxon>
    </lineage>
</organism>
<feature type="non-terminal residue" evidence="1">
    <location>
        <position position="240"/>
    </location>
</feature>
<proteinExistence type="predicted"/>
<accession>A0A2M7FCM5</accession>
<name>A0A2M7FCM5_9BACT</name>
<dbReference type="AlphaFoldDB" id="A0A2M7FCM5"/>
<dbReference type="EMBL" id="PFFD01000033">
    <property type="protein sequence ID" value="PIV87223.1"/>
    <property type="molecule type" value="Genomic_DNA"/>
</dbReference>
<comment type="caution">
    <text evidence="1">The sequence shown here is derived from an EMBL/GenBank/DDBJ whole genome shotgun (WGS) entry which is preliminary data.</text>
</comment>
<dbReference type="Proteomes" id="UP000228497">
    <property type="component" value="Unassembled WGS sequence"/>
</dbReference>